<name>A0A9J7EH72_SPOLT</name>
<dbReference type="RefSeq" id="XP_022830453.1">
    <property type="nucleotide sequence ID" value="XM_022974685.1"/>
</dbReference>
<dbReference type="GeneID" id="111359221"/>
<feature type="signal peptide" evidence="2">
    <location>
        <begin position="1"/>
        <end position="24"/>
    </location>
</feature>
<feature type="coiled-coil region" evidence="1">
    <location>
        <begin position="96"/>
        <end position="131"/>
    </location>
</feature>
<keyword evidence="3" id="KW-1185">Reference proteome</keyword>
<evidence type="ECO:0000256" key="1">
    <source>
        <dbReference type="SAM" id="Coils"/>
    </source>
</evidence>
<keyword evidence="1" id="KW-0175">Coiled coil</keyword>
<gene>
    <name evidence="4" type="primary">LOC111359221</name>
</gene>
<protein>
    <submittedName>
        <fullName evidence="4">Uncharacterized protein LOC111359221</fullName>
    </submittedName>
</protein>
<dbReference type="OrthoDB" id="7272807at2759"/>
<evidence type="ECO:0000313" key="4">
    <source>
        <dbReference type="RefSeq" id="XP_022830453.1"/>
    </source>
</evidence>
<proteinExistence type="predicted"/>
<sequence>MYKLKIMSCFLITIITLFTVSTQTAVNYHDYTDNMGKRDKQKMILLSEDLLKEALLQMRQLYEIKIEHRDYTPFHVGLIIGLPTANIQIGGPPDMRQQAAEEAAKLKKEAKKKRKAQKNSLRRTVKEEKAKSILRQKYLMAKLGMPPNMTTTSKRFLHQWPVEATWNLEKYNYY</sequence>
<feature type="chain" id="PRO_5039939343" evidence="2">
    <location>
        <begin position="25"/>
        <end position="174"/>
    </location>
</feature>
<accession>A0A9J7EH72</accession>
<evidence type="ECO:0000313" key="3">
    <source>
        <dbReference type="Proteomes" id="UP000301870"/>
    </source>
</evidence>
<evidence type="ECO:0000256" key="2">
    <source>
        <dbReference type="SAM" id="SignalP"/>
    </source>
</evidence>
<dbReference type="AlphaFoldDB" id="A0A9J7EH72"/>
<organism evidence="3 4">
    <name type="scientific">Spodoptera litura</name>
    <name type="common">Asian cotton leafworm</name>
    <dbReference type="NCBI Taxonomy" id="69820"/>
    <lineage>
        <taxon>Eukaryota</taxon>
        <taxon>Metazoa</taxon>
        <taxon>Ecdysozoa</taxon>
        <taxon>Arthropoda</taxon>
        <taxon>Hexapoda</taxon>
        <taxon>Insecta</taxon>
        <taxon>Pterygota</taxon>
        <taxon>Neoptera</taxon>
        <taxon>Endopterygota</taxon>
        <taxon>Lepidoptera</taxon>
        <taxon>Glossata</taxon>
        <taxon>Ditrysia</taxon>
        <taxon>Noctuoidea</taxon>
        <taxon>Noctuidae</taxon>
        <taxon>Amphipyrinae</taxon>
        <taxon>Spodoptera</taxon>
    </lineage>
</organism>
<dbReference type="KEGG" id="sliu:111359221"/>
<reference evidence="4" key="1">
    <citation type="submission" date="2025-08" db="UniProtKB">
        <authorList>
            <consortium name="RefSeq"/>
        </authorList>
    </citation>
    <scope>IDENTIFICATION</scope>
    <source>
        <strain evidence="4">Ishihara</strain>
        <tissue evidence="4">Whole body</tissue>
    </source>
</reference>
<keyword evidence="2" id="KW-0732">Signal</keyword>
<dbReference type="Proteomes" id="UP000301870">
    <property type="component" value="Chromosome 3"/>
</dbReference>